<dbReference type="CDD" id="cd00067">
    <property type="entry name" value="GAL4"/>
    <property type="match status" value="1"/>
</dbReference>
<evidence type="ECO:0000313" key="10">
    <source>
        <dbReference type="EMBL" id="OCK81720.1"/>
    </source>
</evidence>
<feature type="compositionally biased region" description="Polar residues" evidence="7">
    <location>
        <begin position="599"/>
        <end position="608"/>
    </location>
</feature>
<dbReference type="InterPro" id="IPR001138">
    <property type="entry name" value="Zn2Cys6_DnaBD"/>
</dbReference>
<dbReference type="PROSITE" id="PS50048">
    <property type="entry name" value="ZN2_CY6_FUNGAL_2"/>
    <property type="match status" value="1"/>
</dbReference>
<dbReference type="Pfam" id="PF00172">
    <property type="entry name" value="Zn_clus"/>
    <property type="match status" value="1"/>
</dbReference>
<evidence type="ECO:0000256" key="5">
    <source>
        <dbReference type="ARBA" id="ARBA00023242"/>
    </source>
</evidence>
<dbReference type="Gene3D" id="3.30.160.60">
    <property type="entry name" value="Classic Zinc Finger"/>
    <property type="match status" value="1"/>
</dbReference>
<evidence type="ECO:0000256" key="1">
    <source>
        <dbReference type="ARBA" id="ARBA00022723"/>
    </source>
</evidence>
<keyword evidence="2" id="KW-0862">Zinc</keyword>
<evidence type="ECO:0000256" key="7">
    <source>
        <dbReference type="SAM" id="MobiDB-lite"/>
    </source>
</evidence>
<evidence type="ECO:0000259" key="9">
    <source>
        <dbReference type="PROSITE" id="PS50157"/>
    </source>
</evidence>
<dbReference type="AlphaFoldDB" id="A0A8E2EDG5"/>
<proteinExistence type="predicted"/>
<feature type="compositionally biased region" description="Polar residues" evidence="7">
    <location>
        <begin position="142"/>
        <end position="162"/>
    </location>
</feature>
<dbReference type="Pfam" id="PF00096">
    <property type="entry name" value="zf-C2H2"/>
    <property type="match status" value="2"/>
</dbReference>
<dbReference type="SUPFAM" id="SSF57667">
    <property type="entry name" value="beta-beta-alpha zinc fingers"/>
    <property type="match status" value="1"/>
</dbReference>
<dbReference type="SMART" id="SM00066">
    <property type="entry name" value="GAL4"/>
    <property type="match status" value="1"/>
</dbReference>
<dbReference type="InterPro" id="IPR013087">
    <property type="entry name" value="Znf_C2H2_type"/>
</dbReference>
<dbReference type="PROSITE" id="PS00463">
    <property type="entry name" value="ZN2_CY6_FUNGAL_1"/>
    <property type="match status" value="1"/>
</dbReference>
<keyword evidence="4" id="KW-0804">Transcription</keyword>
<evidence type="ECO:0000256" key="3">
    <source>
        <dbReference type="ARBA" id="ARBA00023015"/>
    </source>
</evidence>
<evidence type="ECO:0000256" key="6">
    <source>
        <dbReference type="PROSITE-ProRule" id="PRU00042"/>
    </source>
</evidence>
<dbReference type="PANTHER" id="PTHR47660">
    <property type="entry name" value="TRANSCRIPTION FACTOR WITH C2H2 AND ZN(2)-CYS(6) DNA BINDING DOMAIN (EUROFUNG)-RELATED-RELATED"/>
    <property type="match status" value="1"/>
</dbReference>
<dbReference type="GO" id="GO:0003677">
    <property type="term" value="F:DNA binding"/>
    <property type="evidence" value="ECO:0007669"/>
    <property type="project" value="InterPro"/>
</dbReference>
<evidence type="ECO:0000259" key="8">
    <source>
        <dbReference type="PROSITE" id="PS50048"/>
    </source>
</evidence>
<dbReference type="EMBL" id="KV744911">
    <property type="protein sequence ID" value="OCK81720.1"/>
    <property type="molecule type" value="Genomic_DNA"/>
</dbReference>
<dbReference type="PANTHER" id="PTHR47660:SF7">
    <property type="entry name" value="TRANSCRIPTION FACTOR WITH C2H2 AND ZN(2)-CYS(6) DNA BINDING DOMAIN (EUROFUNG)"/>
    <property type="match status" value="1"/>
</dbReference>
<organism evidence="10 11">
    <name type="scientific">Lepidopterella palustris CBS 459.81</name>
    <dbReference type="NCBI Taxonomy" id="1314670"/>
    <lineage>
        <taxon>Eukaryota</taxon>
        <taxon>Fungi</taxon>
        <taxon>Dikarya</taxon>
        <taxon>Ascomycota</taxon>
        <taxon>Pezizomycotina</taxon>
        <taxon>Dothideomycetes</taxon>
        <taxon>Pleosporomycetidae</taxon>
        <taxon>Mytilinidiales</taxon>
        <taxon>Argynnaceae</taxon>
        <taxon>Lepidopterella</taxon>
    </lineage>
</organism>
<evidence type="ECO:0000256" key="4">
    <source>
        <dbReference type="ARBA" id="ARBA00023163"/>
    </source>
</evidence>
<dbReference type="GO" id="GO:0008270">
    <property type="term" value="F:zinc ion binding"/>
    <property type="evidence" value="ECO:0007669"/>
    <property type="project" value="UniProtKB-KW"/>
</dbReference>
<feature type="region of interest" description="Disordered" evidence="7">
    <location>
        <begin position="1"/>
        <end position="22"/>
    </location>
</feature>
<protein>
    <submittedName>
        <fullName evidence="10">Uncharacterized protein</fullName>
    </submittedName>
</protein>
<dbReference type="SMART" id="SM00355">
    <property type="entry name" value="ZnF_C2H2"/>
    <property type="match status" value="2"/>
</dbReference>
<reference evidence="10 11" key="1">
    <citation type="journal article" date="2016" name="Nat. Commun.">
        <title>Ectomycorrhizal ecology is imprinted in the genome of the dominant symbiotic fungus Cenococcum geophilum.</title>
        <authorList>
            <consortium name="DOE Joint Genome Institute"/>
            <person name="Peter M."/>
            <person name="Kohler A."/>
            <person name="Ohm R.A."/>
            <person name="Kuo A."/>
            <person name="Krutzmann J."/>
            <person name="Morin E."/>
            <person name="Arend M."/>
            <person name="Barry K.W."/>
            <person name="Binder M."/>
            <person name="Choi C."/>
            <person name="Clum A."/>
            <person name="Copeland A."/>
            <person name="Grisel N."/>
            <person name="Haridas S."/>
            <person name="Kipfer T."/>
            <person name="LaButti K."/>
            <person name="Lindquist E."/>
            <person name="Lipzen A."/>
            <person name="Maire R."/>
            <person name="Meier B."/>
            <person name="Mihaltcheva S."/>
            <person name="Molinier V."/>
            <person name="Murat C."/>
            <person name="Poggeler S."/>
            <person name="Quandt C.A."/>
            <person name="Sperisen C."/>
            <person name="Tritt A."/>
            <person name="Tisserant E."/>
            <person name="Crous P.W."/>
            <person name="Henrissat B."/>
            <person name="Nehls U."/>
            <person name="Egli S."/>
            <person name="Spatafora J.W."/>
            <person name="Grigoriev I.V."/>
            <person name="Martin F.M."/>
        </authorList>
    </citation>
    <scope>NUCLEOTIDE SEQUENCE [LARGE SCALE GENOMIC DNA]</scope>
    <source>
        <strain evidence="10 11">CBS 459.81</strain>
    </source>
</reference>
<dbReference type="Proteomes" id="UP000250266">
    <property type="component" value="Unassembled WGS sequence"/>
</dbReference>
<name>A0A8E2EDG5_9PEZI</name>
<dbReference type="InterPro" id="IPR036236">
    <property type="entry name" value="Znf_C2H2_sf"/>
</dbReference>
<feature type="region of interest" description="Disordered" evidence="7">
    <location>
        <begin position="599"/>
        <end position="619"/>
    </location>
</feature>
<dbReference type="GO" id="GO:0006351">
    <property type="term" value="P:DNA-templated transcription"/>
    <property type="evidence" value="ECO:0007669"/>
    <property type="project" value="InterPro"/>
</dbReference>
<keyword evidence="11" id="KW-1185">Reference proteome</keyword>
<dbReference type="OrthoDB" id="10018191at2759"/>
<evidence type="ECO:0000313" key="11">
    <source>
        <dbReference type="Proteomes" id="UP000250266"/>
    </source>
</evidence>
<feature type="domain" description="C2H2-type" evidence="9">
    <location>
        <begin position="54"/>
        <end position="81"/>
    </location>
</feature>
<keyword evidence="5" id="KW-0539">Nucleus</keyword>
<feature type="compositionally biased region" description="Polar residues" evidence="7">
    <location>
        <begin position="1"/>
        <end position="21"/>
    </location>
</feature>
<dbReference type="CDD" id="cd12148">
    <property type="entry name" value="fungal_TF_MHR"/>
    <property type="match status" value="1"/>
</dbReference>
<sequence length="846" mass="96187">MECSGTNEHQISGPAESTDSADSPKFICPDCNRAYKAVETLNRHRKNHSKSIDYVCNTCGSGFRRKDLLDRHMQIHDEGQASKGNSSRHRRRDQRACVRCSQLKIKCDRLAPCSRCQRGAYQCIYKDRQRTRTEKSPERLNASHNTPSPKSSFQPLDSTQVASDPFAGLEMGSFPPPTSTVPPFGQDFSQTMDWTQDVGLPATWENDTWSQNAAWPWLHEALYLQTDPGWDDSNNFTHTNDSRTARYHHQSTFFEEDMPLEDHTARKNATRSLIKSVFELSESASTRSERAQFWRKESIKIESVFELQGALPLDGSSSHILEYFVSLYFENFHPLWPLFWNHGLIFDDIQPYLYITLGSIGSIYVSKAAANFHVHTLDVLRMQLLLATFQHQLPDEPLCQSLLLIQVATLYFGHRKAFSTAQQLGSIVVSLARKMNLFGENTAIIPELIARKAANAPCNDLIQTWIERETRKRLAFGIFRLEVFVSLLLGQRPLVSFEEVKCRMPCSDALWNNCENKDQLAQELLSLAEEQPAHVYCDLIHIALDQDEELPNLSPTHLELLLFGLQLQVWRFSHDPGLMTRLGLSSDMKNAADRAVNFAVSQKSSSPRASPKRDPSGIDLLDHSRRHMHDLKADRARTFSSLRKWKRAMVANANRGHIKHQRNTLLASHLLFNLSFIRLRADLPTFHRIFLDVVKSEPSHASLAAVHKWSKTSDGWDATEHACATWSLITTELERPQNSRASFNILSYVALLHAAAVVWVYAGTHTSPTTARLDMDHSAASDPKRTDLRLYRGNNRLLMLHFADLLRKIAPSWTTVSSFQTTVSIMAQNPIPLLSSREWQSMQKSL</sequence>
<dbReference type="SUPFAM" id="SSF57701">
    <property type="entry name" value="Zn2/Cys6 DNA-binding domain"/>
    <property type="match status" value="1"/>
</dbReference>
<dbReference type="Gene3D" id="4.10.240.10">
    <property type="entry name" value="Zn(2)-C6 fungal-type DNA-binding domain"/>
    <property type="match status" value="1"/>
</dbReference>
<accession>A0A8E2EDG5</accession>
<feature type="domain" description="Zn(2)-C6 fungal-type" evidence="8">
    <location>
        <begin position="96"/>
        <end position="125"/>
    </location>
</feature>
<dbReference type="GO" id="GO:0000981">
    <property type="term" value="F:DNA-binding transcription factor activity, RNA polymerase II-specific"/>
    <property type="evidence" value="ECO:0007669"/>
    <property type="project" value="InterPro"/>
</dbReference>
<gene>
    <name evidence="10" type="ORF">K432DRAFT_294883</name>
</gene>
<dbReference type="PROSITE" id="PS50157">
    <property type="entry name" value="ZINC_FINGER_C2H2_2"/>
    <property type="match status" value="2"/>
</dbReference>
<evidence type="ECO:0000256" key="2">
    <source>
        <dbReference type="ARBA" id="ARBA00022833"/>
    </source>
</evidence>
<keyword evidence="6" id="KW-0863">Zinc-finger</keyword>
<keyword evidence="3" id="KW-0805">Transcription regulation</keyword>
<dbReference type="InterPro" id="IPR036864">
    <property type="entry name" value="Zn2-C6_fun-type_DNA-bd_sf"/>
</dbReference>
<keyword evidence="1" id="KW-0479">Metal-binding</keyword>
<dbReference type="Pfam" id="PF04082">
    <property type="entry name" value="Fungal_trans"/>
    <property type="match status" value="1"/>
</dbReference>
<dbReference type="PROSITE" id="PS00028">
    <property type="entry name" value="ZINC_FINGER_C2H2_1"/>
    <property type="match status" value="2"/>
</dbReference>
<feature type="domain" description="C2H2-type" evidence="9">
    <location>
        <begin position="26"/>
        <end position="53"/>
    </location>
</feature>
<dbReference type="InterPro" id="IPR007219">
    <property type="entry name" value="XnlR_reg_dom"/>
</dbReference>
<feature type="region of interest" description="Disordered" evidence="7">
    <location>
        <begin position="132"/>
        <end position="187"/>
    </location>
</feature>